<comment type="caution">
    <text evidence="1">The sequence shown here is derived from an EMBL/GenBank/DDBJ whole genome shotgun (WGS) entry which is preliminary data.</text>
</comment>
<dbReference type="AlphaFoldDB" id="A0AAI9IAG6"/>
<organism evidence="1 2">
    <name type="scientific">Herbaspirillum frisingense GSF30</name>
    <dbReference type="NCBI Taxonomy" id="864073"/>
    <lineage>
        <taxon>Bacteria</taxon>
        <taxon>Pseudomonadati</taxon>
        <taxon>Pseudomonadota</taxon>
        <taxon>Betaproteobacteria</taxon>
        <taxon>Burkholderiales</taxon>
        <taxon>Oxalobacteraceae</taxon>
        <taxon>Herbaspirillum</taxon>
    </lineage>
</organism>
<protein>
    <recommendedName>
        <fullName evidence="3">Ribbon-helix-helix protein, CopG family</fullName>
    </recommendedName>
</protein>
<proteinExistence type="predicted"/>
<sequence length="64" mass="7421">MAGKQQTERMPANASARLVNFRLTEVELEEANHFAAQTYRSRALFIRMMYLRGLQAFQGDLDEQ</sequence>
<dbReference type="EMBL" id="AEEC02000053">
    <property type="protein sequence ID" value="EOA02350.1"/>
    <property type="molecule type" value="Genomic_DNA"/>
</dbReference>
<evidence type="ECO:0000313" key="1">
    <source>
        <dbReference type="EMBL" id="EOA02350.1"/>
    </source>
</evidence>
<dbReference type="Proteomes" id="UP000006772">
    <property type="component" value="Unassembled WGS sequence"/>
</dbReference>
<evidence type="ECO:0000313" key="2">
    <source>
        <dbReference type="Proteomes" id="UP000006772"/>
    </source>
</evidence>
<accession>A0AAI9IAG6</accession>
<gene>
    <name evidence="1" type="ORF">HFRIS_023033</name>
</gene>
<evidence type="ECO:0008006" key="3">
    <source>
        <dbReference type="Google" id="ProtNLM"/>
    </source>
</evidence>
<dbReference type="RefSeq" id="WP_006465409.1">
    <property type="nucleotide sequence ID" value="NZ_AEEC02000053.1"/>
</dbReference>
<reference evidence="1 2" key="1">
    <citation type="journal article" date="2013" name="Front. Microbiol.">
        <title>The genome of the endophytic bacterium H. frisingense GSF30(T) identifies diverse strategies in the Herbaspirillum genus to interact with plants.</title>
        <authorList>
            <person name="Straub D."/>
            <person name="Rothballer M."/>
            <person name="Hartmann A."/>
            <person name="Ludewig U."/>
        </authorList>
    </citation>
    <scope>NUCLEOTIDE SEQUENCE [LARGE SCALE GENOMIC DNA]</scope>
    <source>
        <strain evidence="1 2">GSF30</strain>
    </source>
</reference>
<name>A0AAI9IAG6_9BURK</name>